<protein>
    <submittedName>
        <fullName evidence="10">Sulfate transporter CysZ</fullName>
    </submittedName>
</protein>
<keyword evidence="8 9" id="KW-0472">Membrane</keyword>
<evidence type="ECO:0000256" key="6">
    <source>
        <dbReference type="ARBA" id="ARBA00022692"/>
    </source>
</evidence>
<dbReference type="InterPro" id="IPR050480">
    <property type="entry name" value="CysZ-like"/>
</dbReference>
<dbReference type="AlphaFoldDB" id="A0A5B8RAG7"/>
<keyword evidence="4" id="KW-0997">Cell inner membrane</keyword>
<dbReference type="GO" id="GO:0000103">
    <property type="term" value="P:sulfate assimilation"/>
    <property type="evidence" value="ECO:0007669"/>
    <property type="project" value="TreeGrafter"/>
</dbReference>
<sequence>MIRDFLRGVSYVPRGFALLGEPGLRRFVALPVIINALIFLGLFWLGAEYYGMLLNYLLPDTAALGDGWIGDVLTVFVVLLRWLLWPLFILAAAVVMFYTFTAVANLVGSPFNGMLAARVEARATGHMPPEVSSGGLVVETVGALGDELRKIAHFALLAVPLLALFFIPVVNILAPPAWAVFGAWMMALEYCDYPLGNHGLAFADQRALLRRRRWLHLGLGGALLAMTLIPVLNLLAMPTGVIAATLLRSELGEYGDAPAAQPPAAR</sequence>
<proteinExistence type="predicted"/>
<evidence type="ECO:0000256" key="8">
    <source>
        <dbReference type="ARBA" id="ARBA00023136"/>
    </source>
</evidence>
<feature type="transmembrane region" description="Helical" evidence="9">
    <location>
        <begin position="83"/>
        <end position="108"/>
    </location>
</feature>
<evidence type="ECO:0000256" key="9">
    <source>
        <dbReference type="SAM" id="Phobius"/>
    </source>
</evidence>
<keyword evidence="2" id="KW-0813">Transport</keyword>
<evidence type="ECO:0000256" key="1">
    <source>
        <dbReference type="ARBA" id="ARBA00004141"/>
    </source>
</evidence>
<evidence type="ECO:0000256" key="7">
    <source>
        <dbReference type="ARBA" id="ARBA00022989"/>
    </source>
</evidence>
<dbReference type="GO" id="GO:0019344">
    <property type="term" value="P:cysteine biosynthetic process"/>
    <property type="evidence" value="ECO:0007669"/>
    <property type="project" value="TreeGrafter"/>
</dbReference>
<evidence type="ECO:0000256" key="4">
    <source>
        <dbReference type="ARBA" id="ARBA00022519"/>
    </source>
</evidence>
<dbReference type="GO" id="GO:0009675">
    <property type="term" value="F:high-affinity sulfate:proton symporter activity"/>
    <property type="evidence" value="ECO:0007669"/>
    <property type="project" value="TreeGrafter"/>
</dbReference>
<keyword evidence="6 9" id="KW-0812">Transmembrane</keyword>
<dbReference type="Pfam" id="PF07264">
    <property type="entry name" value="EI24"/>
    <property type="match status" value="1"/>
</dbReference>
<dbReference type="PANTHER" id="PTHR37468">
    <property type="entry name" value="SULFATE TRANSPORTER CYSZ"/>
    <property type="match status" value="1"/>
</dbReference>
<dbReference type="PANTHER" id="PTHR37468:SF1">
    <property type="entry name" value="SULFATE TRANSPORTER CYSZ"/>
    <property type="match status" value="1"/>
</dbReference>
<dbReference type="NCBIfam" id="NF003433">
    <property type="entry name" value="PRK04949.1"/>
    <property type="match status" value="1"/>
</dbReference>
<reference evidence="10" key="1">
    <citation type="submission" date="2019-06" db="EMBL/GenBank/DDBJ databases">
        <authorList>
            <person name="Murdoch R.W."/>
            <person name="Fathepure B."/>
        </authorList>
    </citation>
    <scope>NUCLEOTIDE SEQUENCE</scope>
</reference>
<comment type="subcellular location">
    <subcellularLocation>
        <location evidence="1">Membrane</location>
        <topology evidence="1">Multi-pass membrane protein</topology>
    </subcellularLocation>
</comment>
<evidence type="ECO:0000256" key="3">
    <source>
        <dbReference type="ARBA" id="ARBA00022475"/>
    </source>
</evidence>
<organism evidence="10">
    <name type="scientific">uncultured organism</name>
    <dbReference type="NCBI Taxonomy" id="155900"/>
    <lineage>
        <taxon>unclassified sequences</taxon>
        <taxon>environmental samples</taxon>
    </lineage>
</organism>
<feature type="transmembrane region" description="Helical" evidence="9">
    <location>
        <begin position="214"/>
        <end position="236"/>
    </location>
</feature>
<dbReference type="InterPro" id="IPR059112">
    <property type="entry name" value="CysZ/EI24"/>
</dbReference>
<keyword evidence="3" id="KW-1003">Cell membrane</keyword>
<gene>
    <name evidence="10" type="primary">cysZ</name>
    <name evidence="10" type="ORF">KBTEX_02094</name>
</gene>
<dbReference type="GO" id="GO:0005886">
    <property type="term" value="C:plasma membrane"/>
    <property type="evidence" value="ECO:0007669"/>
    <property type="project" value="TreeGrafter"/>
</dbReference>
<name>A0A5B8RAG7_9ZZZZ</name>
<evidence type="ECO:0000256" key="5">
    <source>
        <dbReference type="ARBA" id="ARBA00022605"/>
    </source>
</evidence>
<accession>A0A5B8RAG7</accession>
<keyword evidence="5" id="KW-0028">Amino-acid biosynthesis</keyword>
<dbReference type="EMBL" id="MN079110">
    <property type="protein sequence ID" value="QEA05770.1"/>
    <property type="molecule type" value="Genomic_DNA"/>
</dbReference>
<feature type="transmembrane region" description="Helical" evidence="9">
    <location>
        <begin position="151"/>
        <end position="170"/>
    </location>
</feature>
<evidence type="ECO:0000256" key="2">
    <source>
        <dbReference type="ARBA" id="ARBA00022448"/>
    </source>
</evidence>
<evidence type="ECO:0000313" key="10">
    <source>
        <dbReference type="EMBL" id="QEA05770.1"/>
    </source>
</evidence>
<keyword evidence="7 9" id="KW-1133">Transmembrane helix</keyword>
<feature type="transmembrane region" description="Helical" evidence="9">
    <location>
        <begin position="27"/>
        <end position="47"/>
    </location>
</feature>